<keyword evidence="2" id="KW-0238">DNA-binding</keyword>
<dbReference type="SMART" id="SM00346">
    <property type="entry name" value="HTH_ICLR"/>
    <property type="match status" value="1"/>
</dbReference>
<dbReference type="Proteomes" id="UP000053176">
    <property type="component" value="Unassembled WGS sequence"/>
</dbReference>
<dbReference type="PANTHER" id="PTHR30136:SF35">
    <property type="entry name" value="HTH-TYPE TRANSCRIPTIONAL REGULATOR RV1719"/>
    <property type="match status" value="1"/>
</dbReference>
<proteinExistence type="predicted"/>
<protein>
    <recommendedName>
        <fullName evidence="8">IclR family transcriptional regulator</fullName>
    </recommendedName>
</protein>
<comment type="caution">
    <text evidence="6">The sequence shown here is derived from an EMBL/GenBank/DDBJ whole genome shotgun (WGS) entry which is preliminary data.</text>
</comment>
<accession>A0A101KX52</accession>
<gene>
    <name evidence="6" type="ORF">AU467_10405</name>
</gene>
<evidence type="ECO:0000259" key="5">
    <source>
        <dbReference type="PROSITE" id="PS51078"/>
    </source>
</evidence>
<feature type="domain" description="HTH iclR-type" evidence="4">
    <location>
        <begin position="17"/>
        <end position="79"/>
    </location>
</feature>
<dbReference type="InterPro" id="IPR005471">
    <property type="entry name" value="Tscrpt_reg_IclR_N"/>
</dbReference>
<dbReference type="PROSITE" id="PS51077">
    <property type="entry name" value="HTH_ICLR"/>
    <property type="match status" value="1"/>
</dbReference>
<dbReference type="InterPro" id="IPR050707">
    <property type="entry name" value="HTH_MetabolicPath_Reg"/>
</dbReference>
<dbReference type="SUPFAM" id="SSF46785">
    <property type="entry name" value="Winged helix' DNA-binding domain"/>
    <property type="match status" value="1"/>
</dbReference>
<name>A0A101KX52_RHILI</name>
<dbReference type="GO" id="GO:0003700">
    <property type="term" value="F:DNA-binding transcription factor activity"/>
    <property type="evidence" value="ECO:0007669"/>
    <property type="project" value="TreeGrafter"/>
</dbReference>
<dbReference type="Gene3D" id="1.10.10.10">
    <property type="entry name" value="Winged helix-like DNA-binding domain superfamily/Winged helix DNA-binding domain"/>
    <property type="match status" value="1"/>
</dbReference>
<dbReference type="EMBL" id="LPWA01000002">
    <property type="protein sequence ID" value="KUM28591.1"/>
    <property type="molecule type" value="Genomic_DNA"/>
</dbReference>
<evidence type="ECO:0000256" key="1">
    <source>
        <dbReference type="ARBA" id="ARBA00023015"/>
    </source>
</evidence>
<dbReference type="Gene3D" id="3.30.450.40">
    <property type="match status" value="1"/>
</dbReference>
<dbReference type="InterPro" id="IPR036388">
    <property type="entry name" value="WH-like_DNA-bd_sf"/>
</dbReference>
<evidence type="ECO:0000259" key="4">
    <source>
        <dbReference type="PROSITE" id="PS51077"/>
    </source>
</evidence>
<dbReference type="GO" id="GO:0003677">
    <property type="term" value="F:DNA binding"/>
    <property type="evidence" value="ECO:0007669"/>
    <property type="project" value="UniProtKB-KW"/>
</dbReference>
<evidence type="ECO:0000256" key="3">
    <source>
        <dbReference type="ARBA" id="ARBA00023163"/>
    </source>
</evidence>
<dbReference type="InterPro" id="IPR014757">
    <property type="entry name" value="Tscrpt_reg_IclR_C"/>
</dbReference>
<dbReference type="Pfam" id="PF01614">
    <property type="entry name" value="IclR_C"/>
    <property type="match status" value="1"/>
</dbReference>
<organism evidence="6 7">
    <name type="scientific">Rhizobium loti</name>
    <name type="common">Mesorhizobium loti</name>
    <dbReference type="NCBI Taxonomy" id="381"/>
    <lineage>
        <taxon>Bacteria</taxon>
        <taxon>Pseudomonadati</taxon>
        <taxon>Pseudomonadota</taxon>
        <taxon>Alphaproteobacteria</taxon>
        <taxon>Hyphomicrobiales</taxon>
        <taxon>Phyllobacteriaceae</taxon>
        <taxon>Mesorhizobium</taxon>
    </lineage>
</organism>
<keyword evidence="3" id="KW-0804">Transcription</keyword>
<sequence>MTFFLVRYLETIVRVVNSLVERCFSVIELLANEATSMRLGEIAEKLDLQKSAAHRMLTILSEIGWVEQEPVTGFYKLSLRLAILGQRFLSATHLTDVCQPVLEELAAESAELVRMAVVQGETLTWIAQVQGARNGLKYQPEMVARVRLATTANGKAYLSTLDRTEAIRIAINDSAGGQKQSIASVDEFMKELERTRSRGWAISDEEAETGVVAIAAPIRLESGQTVGTVSVAGPTSRLTAKRHQQIASSVLSTVAKLGELWPLRQRYNNES</sequence>
<feature type="domain" description="IclR-ED" evidence="5">
    <location>
        <begin position="80"/>
        <end position="263"/>
    </location>
</feature>
<keyword evidence="1" id="KW-0805">Transcription regulation</keyword>
<dbReference type="InterPro" id="IPR029016">
    <property type="entry name" value="GAF-like_dom_sf"/>
</dbReference>
<dbReference type="GO" id="GO:0045892">
    <property type="term" value="P:negative regulation of DNA-templated transcription"/>
    <property type="evidence" value="ECO:0007669"/>
    <property type="project" value="TreeGrafter"/>
</dbReference>
<dbReference type="Pfam" id="PF09339">
    <property type="entry name" value="HTH_IclR"/>
    <property type="match status" value="1"/>
</dbReference>
<evidence type="ECO:0000256" key="2">
    <source>
        <dbReference type="ARBA" id="ARBA00023125"/>
    </source>
</evidence>
<evidence type="ECO:0000313" key="6">
    <source>
        <dbReference type="EMBL" id="KUM28591.1"/>
    </source>
</evidence>
<dbReference type="AlphaFoldDB" id="A0A101KX52"/>
<dbReference type="PROSITE" id="PS51078">
    <property type="entry name" value="ICLR_ED"/>
    <property type="match status" value="1"/>
</dbReference>
<dbReference type="SUPFAM" id="SSF55781">
    <property type="entry name" value="GAF domain-like"/>
    <property type="match status" value="1"/>
</dbReference>
<dbReference type="InterPro" id="IPR036390">
    <property type="entry name" value="WH_DNA-bd_sf"/>
</dbReference>
<evidence type="ECO:0008006" key="8">
    <source>
        <dbReference type="Google" id="ProtNLM"/>
    </source>
</evidence>
<dbReference type="PANTHER" id="PTHR30136">
    <property type="entry name" value="HELIX-TURN-HELIX TRANSCRIPTIONAL REGULATOR, ICLR FAMILY"/>
    <property type="match status" value="1"/>
</dbReference>
<reference evidence="6 7" key="1">
    <citation type="submission" date="2015-12" db="EMBL/GenBank/DDBJ databases">
        <title>Draft genome sequence of Mesorhizobium sp. UFLA 01-765, a multitolerant efficient symbiont and plant-growth promoting strain isolated from Zn-mining soil using Leucaena leucocephala as a trap plant.</title>
        <authorList>
            <person name="Rangel W.M."/>
            <person name="Thijs S."/>
            <person name="Longatti S.M."/>
            <person name="Moreira F.M."/>
            <person name="Weyens N."/>
            <person name="Vangronsveld J."/>
            <person name="Van Hamme J.D."/>
            <person name="Bottos E.M."/>
            <person name="Rineau F."/>
        </authorList>
    </citation>
    <scope>NUCLEOTIDE SEQUENCE [LARGE SCALE GENOMIC DNA]</scope>
    <source>
        <strain evidence="6 7">UFLA 01-765</strain>
    </source>
</reference>
<evidence type="ECO:0000313" key="7">
    <source>
        <dbReference type="Proteomes" id="UP000053176"/>
    </source>
</evidence>
<dbReference type="OrthoDB" id="9807558at2"/>